<evidence type="ECO:0000313" key="12">
    <source>
        <dbReference type="Proteomes" id="UP000588051"/>
    </source>
</evidence>
<keyword evidence="7" id="KW-0274">FAD</keyword>
<dbReference type="PANTHER" id="PTHR30040">
    <property type="entry name" value="THIAMINE BIOSYNTHESIS LIPOPROTEIN APBE"/>
    <property type="match status" value="1"/>
</dbReference>
<dbReference type="Proteomes" id="UP000588051">
    <property type="component" value="Unassembled WGS sequence"/>
</dbReference>
<evidence type="ECO:0000256" key="10">
    <source>
        <dbReference type="ARBA" id="ARBA00048540"/>
    </source>
</evidence>
<comment type="cofactor">
    <cofactor evidence="1">
        <name>Mg(2+)</name>
        <dbReference type="ChEBI" id="CHEBI:18420"/>
    </cofactor>
</comment>
<dbReference type="InterPro" id="IPR003374">
    <property type="entry name" value="ApbE-like_sf"/>
</dbReference>
<keyword evidence="4" id="KW-0285">Flavoprotein</keyword>
<dbReference type="Gene3D" id="3.10.520.10">
    <property type="entry name" value="ApbE-like domains"/>
    <property type="match status" value="1"/>
</dbReference>
<keyword evidence="12" id="KW-1185">Reference proteome</keyword>
<evidence type="ECO:0000256" key="1">
    <source>
        <dbReference type="ARBA" id="ARBA00001946"/>
    </source>
</evidence>
<comment type="catalytic activity">
    <reaction evidence="10">
        <text>L-threonyl-[protein] + FAD = FMN-L-threonyl-[protein] + AMP + H(+)</text>
        <dbReference type="Rhea" id="RHEA:36847"/>
        <dbReference type="Rhea" id="RHEA-COMP:11060"/>
        <dbReference type="Rhea" id="RHEA-COMP:11061"/>
        <dbReference type="ChEBI" id="CHEBI:15378"/>
        <dbReference type="ChEBI" id="CHEBI:30013"/>
        <dbReference type="ChEBI" id="CHEBI:57692"/>
        <dbReference type="ChEBI" id="CHEBI:74257"/>
        <dbReference type="ChEBI" id="CHEBI:456215"/>
        <dbReference type="EC" id="2.7.1.180"/>
    </reaction>
</comment>
<evidence type="ECO:0000256" key="6">
    <source>
        <dbReference type="ARBA" id="ARBA00022723"/>
    </source>
</evidence>
<organism evidence="11 12">
    <name type="scientific">Undibacterium oligocarboniphilum</name>
    <dbReference type="NCBI Taxonomy" id="666702"/>
    <lineage>
        <taxon>Bacteria</taxon>
        <taxon>Pseudomonadati</taxon>
        <taxon>Pseudomonadota</taxon>
        <taxon>Betaproteobacteria</taxon>
        <taxon>Burkholderiales</taxon>
        <taxon>Oxalobacteraceae</taxon>
        <taxon>Undibacterium</taxon>
    </lineage>
</organism>
<dbReference type="InterPro" id="IPR024932">
    <property type="entry name" value="ApbE"/>
</dbReference>
<keyword evidence="8" id="KW-0460">Magnesium</keyword>
<evidence type="ECO:0000256" key="9">
    <source>
        <dbReference type="ARBA" id="ARBA00031306"/>
    </source>
</evidence>
<proteinExistence type="predicted"/>
<protein>
    <recommendedName>
        <fullName evidence="3">FAD:protein FMN transferase</fullName>
        <ecNumber evidence="2">2.7.1.180</ecNumber>
    </recommendedName>
    <alternativeName>
        <fullName evidence="9">Flavin transferase</fullName>
    </alternativeName>
</protein>
<evidence type="ECO:0000256" key="8">
    <source>
        <dbReference type="ARBA" id="ARBA00022842"/>
    </source>
</evidence>
<evidence type="ECO:0000256" key="2">
    <source>
        <dbReference type="ARBA" id="ARBA00011955"/>
    </source>
</evidence>
<gene>
    <name evidence="11" type="ORF">HV832_08030</name>
</gene>
<name>A0A850QF11_9BURK</name>
<accession>A0A850QF11</accession>
<evidence type="ECO:0000256" key="3">
    <source>
        <dbReference type="ARBA" id="ARBA00016337"/>
    </source>
</evidence>
<dbReference type="EMBL" id="JABXYJ010000004">
    <property type="protein sequence ID" value="NVO77779.1"/>
    <property type="molecule type" value="Genomic_DNA"/>
</dbReference>
<keyword evidence="5 11" id="KW-0808">Transferase</keyword>
<evidence type="ECO:0000313" key="11">
    <source>
        <dbReference type="EMBL" id="NVO77779.1"/>
    </source>
</evidence>
<evidence type="ECO:0000256" key="4">
    <source>
        <dbReference type="ARBA" id="ARBA00022630"/>
    </source>
</evidence>
<dbReference type="Pfam" id="PF02424">
    <property type="entry name" value="ApbE"/>
    <property type="match status" value="1"/>
</dbReference>
<sequence>MRRAQPWLGTLVEISLPDTLSQPSLHAGFQAAFDVMAAVHRAMSFHAPDSDISRFNRAATGAVLRLDPHTATVLRTALDMQQISTGIFDIRLASRLAACAMLPSPQVPPVFEPGQQAYRFLDALCVEKLRNDWLDVGGIAKGYAVDAALAVLQQQGISDAVVNAGGDVRVMGQHRIQLRDPLQPQQAAGEILVSDHALATSAMYFSQQTVQGQAGSALFDGRSGLSLSGPHSYSVLAETCMVADALTKILAATGDADHSCLARFQAKALIL</sequence>
<dbReference type="GO" id="GO:0046872">
    <property type="term" value="F:metal ion binding"/>
    <property type="evidence" value="ECO:0007669"/>
    <property type="project" value="UniProtKB-KW"/>
</dbReference>
<comment type="caution">
    <text evidence="11">The sequence shown here is derived from an EMBL/GenBank/DDBJ whole genome shotgun (WGS) entry which is preliminary data.</text>
</comment>
<evidence type="ECO:0000256" key="5">
    <source>
        <dbReference type="ARBA" id="ARBA00022679"/>
    </source>
</evidence>
<evidence type="ECO:0000256" key="7">
    <source>
        <dbReference type="ARBA" id="ARBA00022827"/>
    </source>
</evidence>
<dbReference type="GO" id="GO:0016740">
    <property type="term" value="F:transferase activity"/>
    <property type="evidence" value="ECO:0007669"/>
    <property type="project" value="UniProtKB-KW"/>
</dbReference>
<dbReference type="PANTHER" id="PTHR30040:SF2">
    <property type="entry name" value="FAD:PROTEIN FMN TRANSFERASE"/>
    <property type="match status" value="1"/>
</dbReference>
<reference evidence="11 12" key="1">
    <citation type="submission" date="2020-06" db="EMBL/GenBank/DDBJ databases">
        <authorList>
            <person name="Qiu C."/>
            <person name="Liu Z."/>
        </authorList>
    </citation>
    <scope>NUCLEOTIDE SEQUENCE [LARGE SCALE GENOMIC DNA]</scope>
    <source>
        <strain evidence="11 12">EM 1</strain>
    </source>
</reference>
<dbReference type="EC" id="2.7.1.180" evidence="2"/>
<keyword evidence="6" id="KW-0479">Metal-binding</keyword>
<dbReference type="AlphaFoldDB" id="A0A850QF11"/>
<dbReference type="SUPFAM" id="SSF143631">
    <property type="entry name" value="ApbE-like"/>
    <property type="match status" value="1"/>
</dbReference>